<dbReference type="InterPro" id="IPR001660">
    <property type="entry name" value="SAM"/>
</dbReference>
<name>A0A3M7LZA6_9PLEO</name>
<dbReference type="Pfam" id="PF00505">
    <property type="entry name" value="HMG_box"/>
    <property type="match status" value="1"/>
</dbReference>
<dbReference type="SMART" id="SM00454">
    <property type="entry name" value="SAM"/>
    <property type="match status" value="1"/>
</dbReference>
<feature type="compositionally biased region" description="Polar residues" evidence="4">
    <location>
        <begin position="274"/>
        <end position="288"/>
    </location>
</feature>
<dbReference type="SMART" id="SM00398">
    <property type="entry name" value="HMG"/>
    <property type="match status" value="1"/>
</dbReference>
<dbReference type="GO" id="GO:0010468">
    <property type="term" value="P:regulation of gene expression"/>
    <property type="evidence" value="ECO:0007669"/>
    <property type="project" value="TreeGrafter"/>
</dbReference>
<dbReference type="AlphaFoldDB" id="A0A3M7LZA6"/>
<keyword evidence="1 3" id="KW-0238">DNA-binding</keyword>
<dbReference type="Pfam" id="PF00536">
    <property type="entry name" value="SAM_1"/>
    <property type="match status" value="1"/>
</dbReference>
<dbReference type="PANTHER" id="PTHR46040:SF3">
    <property type="entry name" value="HIGH MOBILITY GROUP PROTEIN 2"/>
    <property type="match status" value="1"/>
</dbReference>
<feature type="region of interest" description="Disordered" evidence="4">
    <location>
        <begin position="274"/>
        <end position="323"/>
    </location>
</feature>
<dbReference type="InterPro" id="IPR036910">
    <property type="entry name" value="HMG_box_dom_sf"/>
</dbReference>
<evidence type="ECO:0000313" key="7">
    <source>
        <dbReference type="Proteomes" id="UP000265663"/>
    </source>
</evidence>
<protein>
    <submittedName>
        <fullName evidence="6">Hmg box</fullName>
    </submittedName>
</protein>
<proteinExistence type="predicted"/>
<feature type="DNA-binding region" description="HMG box" evidence="3">
    <location>
        <begin position="192"/>
        <end position="258"/>
    </location>
</feature>
<sequence length="844" mass="95149">MMAMSQRARPRGSGSLAHHRPTCYNASFHLAPARKVTAAALPMLLGATLLYANLPIPIQTPPQTSPTMAISSSCSPAASSNLAQVLDRLGLAEYLHVLADNGFHTWETVVDITEDDLTTLNFKLGHRRLLQREIATYRGIPQTLSLEPETNSPESTSLSTSALESFTRQTTTPPPREKRRYRRHPRPDPHAPKKPKTAYVNFADQLRTDPEVNQLSFVDIAREVGRRWQDLPPEKKRIWESNAARAMQEFEAQMDEYKKTENYRKYQVYLNDFKTQQSTPSTGKQRPGNSRSTTDTSNNTKQYSRASPSSSDSPTSFLSSNTPQGIEAETCHNALTLAFSELVTLRNEILDGGAQQPAQQFSEHCLPPEDRVRRSIYAFIRGTGSLLFMWTFEQADEMLDRIYRPQKQVDKMTLAECFTVAAMGAHYEINAFPDRMRRLLYASGALHFNEQIARDDYFRTMRLLLSLSFYSLLEKHMSAKYLLAAGLQIARWKCPVPSSSGPTTSDENWTKVYRSLVFMDSWLSYTLGYPAEVTASDIQTASAVYRVEQVSIEEAIHLQISKINLIAAEVSKTLASPELVTTGNISALTQKLEQWRQEVPHALQMPTLLSSEGQDLTLFQRRAIFMLHIMYLGALVLLYRQLLVATAEAQLIDGMTSSLNNLSIADVKLYRQQCTTAAQNIARMLGLIDFDGTLTTRCWIVIYWSFSAAICLLFSATTKLMDGQVDDVEADLAYAKSCMDMLEPCKPCEPVAARYLETLWPLYDQLQNAHRRMLGKSKSSIFAILQPDPSLLSPPIPVSRQEMGPISEKLTMLLMDPFGRKQDIDGTRRRILSNDGSYAVFWFR</sequence>
<feature type="compositionally biased region" description="Low complexity" evidence="4">
    <location>
        <begin position="144"/>
        <end position="171"/>
    </location>
</feature>
<accession>A0A3M7LZA6</accession>
<gene>
    <name evidence="6" type="ORF">GMOD_00001532</name>
</gene>
<dbReference type="OrthoDB" id="1919336at2759"/>
<keyword evidence="2 3" id="KW-0539">Nucleus</keyword>
<dbReference type="InterPro" id="IPR051965">
    <property type="entry name" value="ChromReg_NeuronalGeneExpr"/>
</dbReference>
<dbReference type="Proteomes" id="UP000265663">
    <property type="component" value="Unassembled WGS sequence"/>
</dbReference>
<dbReference type="GO" id="GO:0003677">
    <property type="term" value="F:DNA binding"/>
    <property type="evidence" value="ECO:0007669"/>
    <property type="project" value="UniProtKB-UniRule"/>
</dbReference>
<dbReference type="Gene3D" id="1.10.30.10">
    <property type="entry name" value="High mobility group box domain"/>
    <property type="match status" value="1"/>
</dbReference>
<evidence type="ECO:0000259" key="5">
    <source>
        <dbReference type="PROSITE" id="PS50118"/>
    </source>
</evidence>
<dbReference type="SUPFAM" id="SSF47095">
    <property type="entry name" value="HMG-box"/>
    <property type="match status" value="1"/>
</dbReference>
<feature type="compositionally biased region" description="Low complexity" evidence="4">
    <location>
        <begin position="289"/>
        <end position="320"/>
    </location>
</feature>
<keyword evidence="7" id="KW-1185">Reference proteome</keyword>
<dbReference type="GO" id="GO:0005634">
    <property type="term" value="C:nucleus"/>
    <property type="evidence" value="ECO:0007669"/>
    <property type="project" value="UniProtKB-UniRule"/>
</dbReference>
<dbReference type="EMBL" id="KE747810">
    <property type="protein sequence ID" value="RMZ67585.1"/>
    <property type="molecule type" value="Genomic_DNA"/>
</dbReference>
<dbReference type="InterPro" id="IPR013761">
    <property type="entry name" value="SAM/pointed_sf"/>
</dbReference>
<dbReference type="SUPFAM" id="SSF47769">
    <property type="entry name" value="SAM/Pointed domain"/>
    <property type="match status" value="1"/>
</dbReference>
<dbReference type="InterPro" id="IPR009071">
    <property type="entry name" value="HMG_box_dom"/>
</dbReference>
<evidence type="ECO:0000313" key="6">
    <source>
        <dbReference type="EMBL" id="RMZ67585.1"/>
    </source>
</evidence>
<evidence type="ECO:0000256" key="4">
    <source>
        <dbReference type="SAM" id="MobiDB-lite"/>
    </source>
</evidence>
<dbReference type="PANTHER" id="PTHR46040">
    <property type="entry name" value="HIGH MOBILITY GROUP PROTEIN 2"/>
    <property type="match status" value="1"/>
</dbReference>
<feature type="domain" description="HMG box" evidence="5">
    <location>
        <begin position="192"/>
        <end position="258"/>
    </location>
</feature>
<reference evidence="6 7" key="1">
    <citation type="journal article" date="2014" name="PLoS ONE">
        <title>De novo Genome Assembly of the Fungal Plant Pathogen Pyrenophora semeniperda.</title>
        <authorList>
            <person name="Soliai M.M."/>
            <person name="Meyer S.E."/>
            <person name="Udall J.A."/>
            <person name="Elzinga D.E."/>
            <person name="Hermansen R.A."/>
            <person name="Bodily P.M."/>
            <person name="Hart A.A."/>
            <person name="Coleman C.E."/>
        </authorList>
    </citation>
    <scope>NUCLEOTIDE SEQUENCE [LARGE SCALE GENOMIC DNA]</scope>
    <source>
        <strain evidence="6 7">CCB06</strain>
        <tissue evidence="6">Mycelium</tissue>
    </source>
</reference>
<dbReference type="PROSITE" id="PS50118">
    <property type="entry name" value="HMG_BOX_2"/>
    <property type="match status" value="1"/>
</dbReference>
<feature type="region of interest" description="Disordered" evidence="4">
    <location>
        <begin position="144"/>
        <end position="197"/>
    </location>
</feature>
<evidence type="ECO:0000256" key="2">
    <source>
        <dbReference type="ARBA" id="ARBA00023242"/>
    </source>
</evidence>
<evidence type="ECO:0000256" key="3">
    <source>
        <dbReference type="PROSITE-ProRule" id="PRU00267"/>
    </source>
</evidence>
<evidence type="ECO:0000256" key="1">
    <source>
        <dbReference type="ARBA" id="ARBA00023125"/>
    </source>
</evidence>
<organism evidence="6 7">
    <name type="scientific">Pyrenophora seminiperda CCB06</name>
    <dbReference type="NCBI Taxonomy" id="1302712"/>
    <lineage>
        <taxon>Eukaryota</taxon>
        <taxon>Fungi</taxon>
        <taxon>Dikarya</taxon>
        <taxon>Ascomycota</taxon>
        <taxon>Pezizomycotina</taxon>
        <taxon>Dothideomycetes</taxon>
        <taxon>Pleosporomycetidae</taxon>
        <taxon>Pleosporales</taxon>
        <taxon>Pleosporineae</taxon>
        <taxon>Pleosporaceae</taxon>
        <taxon>Pyrenophora</taxon>
    </lineage>
</organism>
<dbReference type="Gene3D" id="1.10.150.50">
    <property type="entry name" value="Transcription Factor, Ets-1"/>
    <property type="match status" value="1"/>
</dbReference>
<dbReference type="CDD" id="cd12148">
    <property type="entry name" value="fungal_TF_MHR"/>
    <property type="match status" value="1"/>
</dbReference>